<feature type="region of interest" description="Disordered" evidence="1">
    <location>
        <begin position="214"/>
        <end position="420"/>
    </location>
</feature>
<dbReference type="InterPro" id="IPR046535">
    <property type="entry name" value="DUF6600"/>
</dbReference>
<evidence type="ECO:0000313" key="3">
    <source>
        <dbReference type="EMBL" id="MFC3878638.1"/>
    </source>
</evidence>
<feature type="compositionally biased region" description="Polar residues" evidence="1">
    <location>
        <begin position="285"/>
        <end position="303"/>
    </location>
</feature>
<feature type="compositionally biased region" description="Low complexity" evidence="1">
    <location>
        <begin position="347"/>
        <end position="357"/>
    </location>
</feature>
<evidence type="ECO:0000256" key="1">
    <source>
        <dbReference type="SAM" id="MobiDB-lite"/>
    </source>
</evidence>
<organism evidence="3 4">
    <name type="scientific">Algoriphagus namhaensis</name>
    <dbReference type="NCBI Taxonomy" id="915353"/>
    <lineage>
        <taxon>Bacteria</taxon>
        <taxon>Pseudomonadati</taxon>
        <taxon>Bacteroidota</taxon>
        <taxon>Cytophagia</taxon>
        <taxon>Cytophagales</taxon>
        <taxon>Cyclobacteriaceae</taxon>
        <taxon>Algoriphagus</taxon>
    </lineage>
</organism>
<feature type="compositionally biased region" description="Polar residues" evidence="1">
    <location>
        <begin position="312"/>
        <end position="338"/>
    </location>
</feature>
<keyword evidence="4" id="KW-1185">Reference proteome</keyword>
<protein>
    <submittedName>
        <fullName evidence="3">DUF6600 domain-containing protein</fullName>
    </submittedName>
</protein>
<reference evidence="4" key="1">
    <citation type="journal article" date="2019" name="Int. J. Syst. Evol. Microbiol.">
        <title>The Global Catalogue of Microorganisms (GCM) 10K type strain sequencing project: providing services to taxonomists for standard genome sequencing and annotation.</title>
        <authorList>
            <consortium name="The Broad Institute Genomics Platform"/>
            <consortium name="The Broad Institute Genome Sequencing Center for Infectious Disease"/>
            <person name="Wu L."/>
            <person name="Ma J."/>
        </authorList>
    </citation>
    <scope>NUCLEOTIDE SEQUENCE [LARGE SCALE GENOMIC DNA]</scope>
    <source>
        <strain evidence="4">CCUG 60523</strain>
    </source>
</reference>
<sequence>MKKLKSKNWMAYLLSLGLALGMLTMQQTKAETFNGINFQVFYNELLPYGDWVQDPIHGPVWLPAVGVDFHPYATDGHWAMTEFGNTWVSYYDWGWAPFHYGRWYYDNFYRSWAWVPGYEWGPAWVSWRTGGGFYGWAPLRPGLSINVSFGIPHAYFVFLPRQRIYEPYAFRYFAPRRQRIRIYNQTTIINNTVVYNNNHYVAGPSRREIQQVTRRNVPVYKTQETGQRGRRLVAQNGTEMNKGRISQSSTARSSRNSNSDVRSSREVSPRSRDLAQPRSSKPVLENQSRSTRSLSKPSRSDASSPRFETKPYSEQNRTSTRTAPSRSAQPATRTQPRVNQRESAPKTSKPAVRSSRSSSKKVESSRSSTSSRKSVARPSSTSSRQKVSPAPSSRSSSTTKSSSSTRSSTSSRKAGSGRGN</sequence>
<dbReference type="RefSeq" id="WP_377902289.1">
    <property type="nucleotide sequence ID" value="NZ_JBHRZS010000002.1"/>
</dbReference>
<feature type="chain" id="PRO_5045730802" evidence="2">
    <location>
        <begin position="31"/>
        <end position="420"/>
    </location>
</feature>
<name>A0ABV8AKU3_9BACT</name>
<feature type="compositionally biased region" description="Basic and acidic residues" evidence="1">
    <location>
        <begin position="262"/>
        <end position="275"/>
    </location>
</feature>
<feature type="signal peptide" evidence="2">
    <location>
        <begin position="1"/>
        <end position="30"/>
    </location>
</feature>
<keyword evidence="2" id="KW-0732">Signal</keyword>
<evidence type="ECO:0000256" key="2">
    <source>
        <dbReference type="SAM" id="SignalP"/>
    </source>
</evidence>
<gene>
    <name evidence="3" type="ORF">ACFOSV_00530</name>
</gene>
<comment type="caution">
    <text evidence="3">The sequence shown here is derived from an EMBL/GenBank/DDBJ whole genome shotgun (WGS) entry which is preliminary data.</text>
</comment>
<dbReference type="EMBL" id="JBHRZS010000002">
    <property type="protein sequence ID" value="MFC3878638.1"/>
    <property type="molecule type" value="Genomic_DNA"/>
</dbReference>
<feature type="compositionally biased region" description="Low complexity" evidence="1">
    <location>
        <begin position="246"/>
        <end position="261"/>
    </location>
</feature>
<feature type="compositionally biased region" description="Low complexity" evidence="1">
    <location>
        <begin position="365"/>
        <end position="414"/>
    </location>
</feature>
<evidence type="ECO:0000313" key="4">
    <source>
        <dbReference type="Proteomes" id="UP001595805"/>
    </source>
</evidence>
<proteinExistence type="predicted"/>
<accession>A0ABV8AKU3</accession>
<dbReference type="Proteomes" id="UP001595805">
    <property type="component" value="Unassembled WGS sequence"/>
</dbReference>
<dbReference type="Pfam" id="PF20245">
    <property type="entry name" value="DUF6600"/>
    <property type="match status" value="1"/>
</dbReference>